<dbReference type="AlphaFoldDB" id="A0A840VCM8"/>
<evidence type="ECO:0000313" key="2">
    <source>
        <dbReference type="Proteomes" id="UP000553706"/>
    </source>
</evidence>
<keyword evidence="1" id="KW-0645">Protease</keyword>
<dbReference type="EMBL" id="JACHFJ010000008">
    <property type="protein sequence ID" value="MBB5373638.1"/>
    <property type="molecule type" value="Genomic_DNA"/>
</dbReference>
<name>A0A840VCM8_9PROT</name>
<proteinExistence type="predicted"/>
<evidence type="ECO:0000313" key="1">
    <source>
        <dbReference type="EMBL" id="MBB5373638.1"/>
    </source>
</evidence>
<dbReference type="GO" id="GO:0006508">
    <property type="term" value="P:proteolysis"/>
    <property type="evidence" value="ECO:0007669"/>
    <property type="project" value="UniProtKB-KW"/>
</dbReference>
<keyword evidence="1" id="KW-0378">Hydrolase</keyword>
<keyword evidence="1" id="KW-0482">Metalloprotease</keyword>
<protein>
    <submittedName>
        <fullName evidence="1">Putative metalloprotease with PDZ domain</fullName>
    </submittedName>
</protein>
<dbReference type="Proteomes" id="UP000553706">
    <property type="component" value="Unassembled WGS sequence"/>
</dbReference>
<comment type="caution">
    <text evidence="1">The sequence shown here is derived from an EMBL/GenBank/DDBJ whole genome shotgun (WGS) entry which is preliminary data.</text>
</comment>
<organism evidence="1 2">
    <name type="scientific">Acidocella aromatica</name>
    <dbReference type="NCBI Taxonomy" id="1303579"/>
    <lineage>
        <taxon>Bacteria</taxon>
        <taxon>Pseudomonadati</taxon>
        <taxon>Pseudomonadota</taxon>
        <taxon>Alphaproteobacteria</taxon>
        <taxon>Acetobacterales</taxon>
        <taxon>Acidocellaceae</taxon>
        <taxon>Acidocella</taxon>
    </lineage>
</organism>
<reference evidence="1 2" key="1">
    <citation type="submission" date="2020-08" db="EMBL/GenBank/DDBJ databases">
        <title>Genomic Encyclopedia of Type Strains, Phase IV (KMG-IV): sequencing the most valuable type-strain genomes for metagenomic binning, comparative biology and taxonomic classification.</title>
        <authorList>
            <person name="Goeker M."/>
        </authorList>
    </citation>
    <scope>NUCLEOTIDE SEQUENCE [LARGE SCALE GENOMIC DNA]</scope>
    <source>
        <strain evidence="1 2">DSM 27026</strain>
    </source>
</reference>
<keyword evidence="2" id="KW-1185">Reference proteome</keyword>
<dbReference type="RefSeq" id="WP_183266645.1">
    <property type="nucleotide sequence ID" value="NZ_JACHFJ010000008.1"/>
</dbReference>
<sequence length="100" mass="10642">MNDVVSDRAGRRIELRRVGVVEQLRLFKALGPELSENRAYFGLAKLAASIAMIDDVPVPFPANEAGIEAVLERLGDDGVEAVGAYLTADTGRDTLGEAGN</sequence>
<gene>
    <name evidence="1" type="ORF">HNP71_001902</name>
</gene>
<accession>A0A840VCM8</accession>
<dbReference type="GO" id="GO:0008237">
    <property type="term" value="F:metallopeptidase activity"/>
    <property type="evidence" value="ECO:0007669"/>
    <property type="project" value="UniProtKB-KW"/>
</dbReference>